<dbReference type="STRING" id="1221996.QY95_03214"/>
<dbReference type="AlphaFoldDB" id="A0A0F5HJB8"/>
<feature type="domain" description="Metallo-beta-lactamase" evidence="1">
    <location>
        <begin position="30"/>
        <end position="238"/>
    </location>
</feature>
<dbReference type="InterPro" id="IPR050855">
    <property type="entry name" value="NDM-1-like"/>
</dbReference>
<protein>
    <submittedName>
        <fullName evidence="2">Metallo-beta-lactamase family protein</fullName>
    </submittedName>
</protein>
<dbReference type="SMART" id="SM00849">
    <property type="entry name" value="Lactamase_B"/>
    <property type="match status" value="1"/>
</dbReference>
<dbReference type="EMBL" id="JWIR02000062">
    <property type="protein sequence ID" value="KKB36350.1"/>
    <property type="molecule type" value="Genomic_DNA"/>
</dbReference>
<comment type="caution">
    <text evidence="2">The sequence shown here is derived from an EMBL/GenBank/DDBJ whole genome shotgun (WGS) entry which is preliminary data.</text>
</comment>
<evidence type="ECO:0000259" key="1">
    <source>
        <dbReference type="SMART" id="SM00849"/>
    </source>
</evidence>
<accession>A0A0F5HTI2</accession>
<dbReference type="PANTHER" id="PTHR42951:SF17">
    <property type="entry name" value="METALLO-BETA-LACTAMASE DOMAIN-CONTAINING PROTEIN"/>
    <property type="match status" value="1"/>
</dbReference>
<dbReference type="Proteomes" id="UP000031563">
    <property type="component" value="Unassembled WGS sequence"/>
</dbReference>
<evidence type="ECO:0000313" key="2">
    <source>
        <dbReference type="EMBL" id="KKB36350.1"/>
    </source>
</evidence>
<reference evidence="2" key="1">
    <citation type="submission" date="2015-02" db="EMBL/GenBank/DDBJ databases">
        <title>Genome Assembly of Bacillaceae bacterium MTCC 8252.</title>
        <authorList>
            <person name="Verma A."/>
            <person name="Khatri I."/>
            <person name="Mual P."/>
            <person name="Subramanian S."/>
            <person name="Krishnamurthi S."/>
        </authorList>
    </citation>
    <scope>NUCLEOTIDE SEQUENCE [LARGE SCALE GENOMIC DNA]</scope>
    <source>
        <strain evidence="2">MTCC 8252</strain>
    </source>
</reference>
<dbReference type="Pfam" id="PF00753">
    <property type="entry name" value="Lactamase_B"/>
    <property type="match status" value="1"/>
</dbReference>
<keyword evidence="3" id="KW-1185">Reference proteome</keyword>
<organism evidence="2 3">
    <name type="scientific">Bacillus thermotolerans</name>
    <name type="common">Quasibacillus thermotolerans</name>
    <dbReference type="NCBI Taxonomy" id="1221996"/>
    <lineage>
        <taxon>Bacteria</taxon>
        <taxon>Bacillati</taxon>
        <taxon>Bacillota</taxon>
        <taxon>Bacilli</taxon>
        <taxon>Bacillales</taxon>
        <taxon>Bacillaceae</taxon>
        <taxon>Bacillus</taxon>
    </lineage>
</organism>
<dbReference type="CDD" id="cd07721">
    <property type="entry name" value="yflN-like_MBL-fold"/>
    <property type="match status" value="1"/>
</dbReference>
<dbReference type="InterPro" id="IPR001279">
    <property type="entry name" value="Metallo-B-lactamas"/>
</dbReference>
<gene>
    <name evidence="2" type="ORF">QY95_03214</name>
</gene>
<accession>A0A0F5HJB8</accession>
<proteinExistence type="predicted"/>
<sequence>MENKFIPATSVNSGKMVEIQPDLQMYTVQIVNLFFVGSRGDWVLVDAGMPQSAEEIVQEAEKLFGEGAKPKAIVLTHGHFDHVGALEELIQRWDVDVYAHEQELPFLTGKQDYPKPDASVEGGMVAKISPMFPHEAIDISGRVHALPADGTVPPMPGWEWIHTPGHSPGHVSLFRPSDKVLLAGDAFVTVKQDALYNVLTQKKEFQGPPRYLTTDWQAAKQSVIRLAELQPDIAATGHGEEARGEELRDGLAYLVREFDQIAIPDYGRYVEDNDK</sequence>
<dbReference type="InterPro" id="IPR036866">
    <property type="entry name" value="RibonucZ/Hydroxyglut_hydro"/>
</dbReference>
<dbReference type="PANTHER" id="PTHR42951">
    <property type="entry name" value="METALLO-BETA-LACTAMASE DOMAIN-CONTAINING"/>
    <property type="match status" value="1"/>
</dbReference>
<dbReference type="Gene3D" id="3.60.15.10">
    <property type="entry name" value="Ribonuclease Z/Hydroxyacylglutathione hydrolase-like"/>
    <property type="match status" value="1"/>
</dbReference>
<evidence type="ECO:0000313" key="3">
    <source>
        <dbReference type="Proteomes" id="UP000031563"/>
    </source>
</evidence>
<name>A0A0F5HJB8_BACTR</name>
<dbReference type="SUPFAM" id="SSF56281">
    <property type="entry name" value="Metallo-hydrolase/oxidoreductase"/>
    <property type="match status" value="1"/>
</dbReference>